<gene>
    <name evidence="2" type="ORF">R1sor_000257</name>
</gene>
<accession>A0ABD3GVR1</accession>
<dbReference type="EMBL" id="JBJQOH010000006">
    <property type="protein sequence ID" value="KAL3682235.1"/>
    <property type="molecule type" value="Genomic_DNA"/>
</dbReference>
<dbReference type="AlphaFoldDB" id="A0ABD3GVR1"/>
<feature type="region of interest" description="Disordered" evidence="1">
    <location>
        <begin position="1"/>
        <end position="125"/>
    </location>
</feature>
<name>A0ABD3GVR1_9MARC</name>
<feature type="compositionally biased region" description="Basic and acidic residues" evidence="1">
    <location>
        <begin position="64"/>
        <end position="80"/>
    </location>
</feature>
<evidence type="ECO:0000313" key="2">
    <source>
        <dbReference type="EMBL" id="KAL3682235.1"/>
    </source>
</evidence>
<comment type="caution">
    <text evidence="2">The sequence shown here is derived from an EMBL/GenBank/DDBJ whole genome shotgun (WGS) entry which is preliminary data.</text>
</comment>
<keyword evidence="3" id="KW-1185">Reference proteome</keyword>
<evidence type="ECO:0000313" key="3">
    <source>
        <dbReference type="Proteomes" id="UP001633002"/>
    </source>
</evidence>
<dbReference type="Proteomes" id="UP001633002">
    <property type="component" value="Unassembled WGS sequence"/>
</dbReference>
<evidence type="ECO:0000256" key="1">
    <source>
        <dbReference type="SAM" id="MobiDB-lite"/>
    </source>
</evidence>
<protein>
    <submittedName>
        <fullName evidence="2">Uncharacterized protein</fullName>
    </submittedName>
</protein>
<organism evidence="2 3">
    <name type="scientific">Riccia sorocarpa</name>
    <dbReference type="NCBI Taxonomy" id="122646"/>
    <lineage>
        <taxon>Eukaryota</taxon>
        <taxon>Viridiplantae</taxon>
        <taxon>Streptophyta</taxon>
        <taxon>Embryophyta</taxon>
        <taxon>Marchantiophyta</taxon>
        <taxon>Marchantiopsida</taxon>
        <taxon>Marchantiidae</taxon>
        <taxon>Marchantiales</taxon>
        <taxon>Ricciaceae</taxon>
        <taxon>Riccia</taxon>
    </lineage>
</organism>
<sequence length="125" mass="13434">MFYKEPRDTVVPSEEIPTFPTDILPSPDSSKVQGNIAADPAANNEDLVPNGQPVQLPPQNAHNVPEEAEARDAPGGREDQDVVPVQGVDAEVGNAPELNPALELNPADLQRDHRPMEKLSTNLNG</sequence>
<reference evidence="2 3" key="1">
    <citation type="submission" date="2024-09" db="EMBL/GenBank/DDBJ databases">
        <title>Chromosome-scale assembly of Riccia sorocarpa.</title>
        <authorList>
            <person name="Paukszto L."/>
        </authorList>
    </citation>
    <scope>NUCLEOTIDE SEQUENCE [LARGE SCALE GENOMIC DNA]</scope>
    <source>
        <strain evidence="2">LP-2024</strain>
        <tissue evidence="2">Aerial parts of the thallus</tissue>
    </source>
</reference>
<proteinExistence type="predicted"/>